<dbReference type="InterPro" id="IPR050330">
    <property type="entry name" value="Bact_OuterMem_StrucFunc"/>
</dbReference>
<protein>
    <submittedName>
        <fullName evidence="7">PorP/SprF family type IX secretion system membrane protein</fullName>
    </submittedName>
</protein>
<dbReference type="EMBL" id="JAEUGD010000066">
    <property type="protein sequence ID" value="MBL6449374.1"/>
    <property type="molecule type" value="Genomic_DNA"/>
</dbReference>
<dbReference type="Pfam" id="PF00691">
    <property type="entry name" value="OmpA"/>
    <property type="match status" value="1"/>
</dbReference>
<accession>A0A937KEA6</accession>
<keyword evidence="8" id="KW-1185">Reference proteome</keyword>
<dbReference type="AlphaFoldDB" id="A0A937KEA6"/>
<dbReference type="InterPro" id="IPR019861">
    <property type="entry name" value="PorP/SprF_Bacteroidetes"/>
</dbReference>
<evidence type="ECO:0000256" key="5">
    <source>
        <dbReference type="SAM" id="MobiDB-lite"/>
    </source>
</evidence>
<evidence type="ECO:0000256" key="2">
    <source>
        <dbReference type="ARBA" id="ARBA00023136"/>
    </source>
</evidence>
<evidence type="ECO:0000256" key="4">
    <source>
        <dbReference type="PROSITE-ProRule" id="PRU00473"/>
    </source>
</evidence>
<keyword evidence="2 4" id="KW-0472">Membrane</keyword>
<dbReference type="PANTHER" id="PTHR30329">
    <property type="entry name" value="STATOR ELEMENT OF FLAGELLAR MOTOR COMPLEX"/>
    <property type="match status" value="1"/>
</dbReference>
<feature type="compositionally biased region" description="Acidic residues" evidence="5">
    <location>
        <begin position="354"/>
        <end position="395"/>
    </location>
</feature>
<dbReference type="Proteomes" id="UP000614216">
    <property type="component" value="Unassembled WGS sequence"/>
</dbReference>
<dbReference type="SUPFAM" id="SSF103088">
    <property type="entry name" value="OmpA-like"/>
    <property type="match status" value="1"/>
</dbReference>
<dbReference type="Pfam" id="PF11751">
    <property type="entry name" value="PorP_SprF"/>
    <property type="match status" value="1"/>
</dbReference>
<feature type="domain" description="OmpA-like" evidence="6">
    <location>
        <begin position="426"/>
        <end position="541"/>
    </location>
</feature>
<proteinExistence type="predicted"/>
<gene>
    <name evidence="7" type="ORF">JMN32_23890</name>
</gene>
<sequence>MISFIARNDNYISMMFFKKFSILFIMILMLFSNVQAQEPNFSMYHYAPFFTNPGQIGAVKDARLMLNYRNQAIESGDNFRTSSLSGYYPVFIGNHKLVIAGNFLNDQASDFVSTNGGLIGVAYSIQISSYSALSLGLQGGYFQRKTDGDFTTDDQFVNGAFDPTIVSGDAVLNQSKSYPTLSGGIYYQLSDESGRDKAFIGASIFNATEPNISFADVEDDNLPLSLKATAGYRVYQGMKFSVMPTLRWVNQADNNFFNLGSRFGYELESTDEGPKGIALGLWYNTNDLGIFSIAYEQPKFTVGVSYDLPVGDELKTGKNGTFELAISFRLKRRTKAYVPQKISPPAKTSTTTQEEPDVVEEETPTEEISESIEEEQVDEEVEQPETEEEQPEEDHNDSPQETETIEESVGDQVNSDNTVTASPELTPEEKKILEETVKFELNSDQLTPESKEFLDKIVSLLKNKEHFNIELTGYTCDLGDEKTNYELSGNRADIVSQYLIKNGVATDRLTVKAGGESNPVANNSTEENRRKNRRVEFKVIY</sequence>
<dbReference type="Gene3D" id="3.30.1330.60">
    <property type="entry name" value="OmpA-like domain"/>
    <property type="match status" value="1"/>
</dbReference>
<evidence type="ECO:0000313" key="8">
    <source>
        <dbReference type="Proteomes" id="UP000614216"/>
    </source>
</evidence>
<name>A0A937KEA6_9BACT</name>
<feature type="compositionally biased region" description="Polar residues" evidence="5">
    <location>
        <begin position="411"/>
        <end position="423"/>
    </location>
</feature>
<evidence type="ECO:0000256" key="3">
    <source>
        <dbReference type="ARBA" id="ARBA00023237"/>
    </source>
</evidence>
<reference evidence="7" key="1">
    <citation type="submission" date="2021-01" db="EMBL/GenBank/DDBJ databases">
        <title>Fulvivirga kasyanovii gen. nov., sp nov., a novel member of the phylum Bacteroidetes isolated from seawater in a mussel farm.</title>
        <authorList>
            <person name="Zhao L.-H."/>
            <person name="Wang Z.-J."/>
        </authorList>
    </citation>
    <scope>NUCLEOTIDE SEQUENCE</scope>
    <source>
        <strain evidence="7">29W222</strain>
    </source>
</reference>
<evidence type="ECO:0000313" key="7">
    <source>
        <dbReference type="EMBL" id="MBL6449374.1"/>
    </source>
</evidence>
<dbReference type="CDD" id="cd07185">
    <property type="entry name" value="OmpA_C-like"/>
    <property type="match status" value="1"/>
</dbReference>
<feature type="region of interest" description="Disordered" evidence="5">
    <location>
        <begin position="339"/>
        <end position="429"/>
    </location>
</feature>
<dbReference type="InterPro" id="IPR036737">
    <property type="entry name" value="OmpA-like_sf"/>
</dbReference>
<dbReference type="PANTHER" id="PTHR30329:SF21">
    <property type="entry name" value="LIPOPROTEIN YIAD-RELATED"/>
    <property type="match status" value="1"/>
</dbReference>
<keyword evidence="3" id="KW-0998">Cell outer membrane</keyword>
<dbReference type="GO" id="GO:0009279">
    <property type="term" value="C:cell outer membrane"/>
    <property type="evidence" value="ECO:0007669"/>
    <property type="project" value="UniProtKB-SubCell"/>
</dbReference>
<comment type="caution">
    <text evidence="7">The sequence shown here is derived from an EMBL/GenBank/DDBJ whole genome shotgun (WGS) entry which is preliminary data.</text>
</comment>
<dbReference type="PROSITE" id="PS51123">
    <property type="entry name" value="OMPA_2"/>
    <property type="match status" value="1"/>
</dbReference>
<dbReference type="RefSeq" id="WP_202858901.1">
    <property type="nucleotide sequence ID" value="NZ_JAEUGD010000066.1"/>
</dbReference>
<evidence type="ECO:0000259" key="6">
    <source>
        <dbReference type="PROSITE" id="PS51123"/>
    </source>
</evidence>
<evidence type="ECO:0000256" key="1">
    <source>
        <dbReference type="ARBA" id="ARBA00004442"/>
    </source>
</evidence>
<comment type="subcellular location">
    <subcellularLocation>
        <location evidence="1">Cell outer membrane</location>
    </subcellularLocation>
</comment>
<dbReference type="InterPro" id="IPR006665">
    <property type="entry name" value="OmpA-like"/>
</dbReference>
<dbReference type="PRINTS" id="PR01021">
    <property type="entry name" value="OMPADOMAIN"/>
</dbReference>
<organism evidence="7 8">
    <name type="scientific">Fulvivirga marina</name>
    <dbReference type="NCBI Taxonomy" id="2494733"/>
    <lineage>
        <taxon>Bacteria</taxon>
        <taxon>Pseudomonadati</taxon>
        <taxon>Bacteroidota</taxon>
        <taxon>Cytophagia</taxon>
        <taxon>Cytophagales</taxon>
        <taxon>Fulvivirgaceae</taxon>
        <taxon>Fulvivirga</taxon>
    </lineage>
</organism>
<dbReference type="InterPro" id="IPR006664">
    <property type="entry name" value="OMP_bac"/>
</dbReference>
<dbReference type="NCBIfam" id="TIGR03519">
    <property type="entry name" value="T9SS_PorP_fam"/>
    <property type="match status" value="1"/>
</dbReference>